<name>A0AAV2AKQ8_9ARAC</name>
<feature type="compositionally biased region" description="Basic and acidic residues" evidence="1">
    <location>
        <begin position="34"/>
        <end position="44"/>
    </location>
</feature>
<proteinExistence type="predicted"/>
<sequence length="217" mass="23826">MTTPSSGLFSTIFSGKWRPSTAIPNFDLNSEADVEYRDFDDNPLSRRTKTPGENQETTSFADRTTSTPIEGSASQNPVNERQSSSTSTHESRDSSQSTVAATESSIIPFHFTIDADYDEVVGSRKTKFEENLTKQLAVAMRVPLECVQNLQVKKGSIEVNFDLVPNSDHGHLADEKALKTAADELKRMIDNGQLTINDLDGKNLVVIPLDPPTDPPP</sequence>
<evidence type="ECO:0000256" key="1">
    <source>
        <dbReference type="SAM" id="MobiDB-lite"/>
    </source>
</evidence>
<feature type="region of interest" description="Disordered" evidence="1">
    <location>
        <begin position="1"/>
        <end position="100"/>
    </location>
</feature>
<gene>
    <name evidence="2" type="ORF">LARSCL_LOCUS13212</name>
</gene>
<feature type="compositionally biased region" description="Polar residues" evidence="1">
    <location>
        <begin position="51"/>
        <end position="79"/>
    </location>
</feature>
<organism evidence="2 3">
    <name type="scientific">Larinioides sclopetarius</name>
    <dbReference type="NCBI Taxonomy" id="280406"/>
    <lineage>
        <taxon>Eukaryota</taxon>
        <taxon>Metazoa</taxon>
        <taxon>Ecdysozoa</taxon>
        <taxon>Arthropoda</taxon>
        <taxon>Chelicerata</taxon>
        <taxon>Arachnida</taxon>
        <taxon>Araneae</taxon>
        <taxon>Araneomorphae</taxon>
        <taxon>Entelegynae</taxon>
        <taxon>Araneoidea</taxon>
        <taxon>Araneidae</taxon>
        <taxon>Larinioides</taxon>
    </lineage>
</organism>
<dbReference type="AlphaFoldDB" id="A0AAV2AKQ8"/>
<reference evidence="2 3" key="1">
    <citation type="submission" date="2024-04" db="EMBL/GenBank/DDBJ databases">
        <authorList>
            <person name="Rising A."/>
            <person name="Reimegard J."/>
            <person name="Sonavane S."/>
            <person name="Akerstrom W."/>
            <person name="Nylinder S."/>
            <person name="Hedman E."/>
            <person name="Kallberg Y."/>
        </authorList>
    </citation>
    <scope>NUCLEOTIDE SEQUENCE [LARGE SCALE GENOMIC DNA]</scope>
</reference>
<evidence type="ECO:0000313" key="3">
    <source>
        <dbReference type="Proteomes" id="UP001497382"/>
    </source>
</evidence>
<evidence type="ECO:0000313" key="2">
    <source>
        <dbReference type="EMBL" id="CAL1284546.1"/>
    </source>
</evidence>
<feature type="non-terminal residue" evidence="2">
    <location>
        <position position="217"/>
    </location>
</feature>
<comment type="caution">
    <text evidence="2">The sequence shown here is derived from an EMBL/GenBank/DDBJ whole genome shotgun (WGS) entry which is preliminary data.</text>
</comment>
<feature type="compositionally biased region" description="Polar residues" evidence="1">
    <location>
        <begin position="1"/>
        <end position="13"/>
    </location>
</feature>
<dbReference type="Proteomes" id="UP001497382">
    <property type="component" value="Unassembled WGS sequence"/>
</dbReference>
<protein>
    <submittedName>
        <fullName evidence="2">Uncharacterized protein</fullName>
    </submittedName>
</protein>
<accession>A0AAV2AKQ8</accession>
<dbReference type="EMBL" id="CAXIEN010000180">
    <property type="protein sequence ID" value="CAL1284546.1"/>
    <property type="molecule type" value="Genomic_DNA"/>
</dbReference>
<keyword evidence="3" id="KW-1185">Reference proteome</keyword>